<evidence type="ECO:0000313" key="8">
    <source>
        <dbReference type="EMBL" id="MFC4107292.1"/>
    </source>
</evidence>
<evidence type="ECO:0000256" key="6">
    <source>
        <dbReference type="PROSITE-ProRule" id="PRU00169"/>
    </source>
</evidence>
<dbReference type="SUPFAM" id="SSF52172">
    <property type="entry name" value="CheY-like"/>
    <property type="match status" value="1"/>
</dbReference>
<organism evidence="8 9">
    <name type="scientific">Micromonospora zhanjiangensis</name>
    <dbReference type="NCBI Taxonomy" id="1522057"/>
    <lineage>
        <taxon>Bacteria</taxon>
        <taxon>Bacillati</taxon>
        <taxon>Actinomycetota</taxon>
        <taxon>Actinomycetes</taxon>
        <taxon>Micromonosporales</taxon>
        <taxon>Micromonosporaceae</taxon>
        <taxon>Micromonospora</taxon>
    </lineage>
</organism>
<gene>
    <name evidence="8" type="ORF">ACFOX0_15340</name>
</gene>
<comment type="caution">
    <text evidence="8">The sequence shown here is derived from an EMBL/GenBank/DDBJ whole genome shotgun (WGS) entry which is preliminary data.</text>
</comment>
<evidence type="ECO:0000256" key="3">
    <source>
        <dbReference type="ARBA" id="ARBA00023015"/>
    </source>
</evidence>
<feature type="modified residue" description="4-aspartylphosphate" evidence="6">
    <location>
        <position position="58"/>
    </location>
</feature>
<dbReference type="PANTHER" id="PTHR48111:SF1">
    <property type="entry name" value="TWO-COMPONENT RESPONSE REGULATOR ORR33"/>
    <property type="match status" value="1"/>
</dbReference>
<keyword evidence="3" id="KW-0805">Transcription regulation</keyword>
<protein>
    <submittedName>
        <fullName evidence="8">Response regulator</fullName>
    </submittedName>
</protein>
<keyword evidence="1 6" id="KW-0597">Phosphoprotein</keyword>
<evidence type="ECO:0000256" key="4">
    <source>
        <dbReference type="ARBA" id="ARBA00023125"/>
    </source>
</evidence>
<evidence type="ECO:0000256" key="2">
    <source>
        <dbReference type="ARBA" id="ARBA00023012"/>
    </source>
</evidence>
<dbReference type="SMART" id="SM00448">
    <property type="entry name" value="REC"/>
    <property type="match status" value="1"/>
</dbReference>
<dbReference type="EMBL" id="JBHSBN010000009">
    <property type="protein sequence ID" value="MFC4107292.1"/>
    <property type="molecule type" value="Genomic_DNA"/>
</dbReference>
<keyword evidence="4" id="KW-0238">DNA-binding</keyword>
<dbReference type="Gene3D" id="3.40.50.2300">
    <property type="match status" value="1"/>
</dbReference>
<dbReference type="Proteomes" id="UP001595868">
    <property type="component" value="Unassembled WGS sequence"/>
</dbReference>
<name>A0ABV8KMJ9_9ACTN</name>
<evidence type="ECO:0000313" key="9">
    <source>
        <dbReference type="Proteomes" id="UP001595868"/>
    </source>
</evidence>
<evidence type="ECO:0000256" key="5">
    <source>
        <dbReference type="ARBA" id="ARBA00023163"/>
    </source>
</evidence>
<keyword evidence="9" id="KW-1185">Reference proteome</keyword>
<reference evidence="9" key="1">
    <citation type="journal article" date="2019" name="Int. J. Syst. Evol. Microbiol.">
        <title>The Global Catalogue of Microorganisms (GCM) 10K type strain sequencing project: providing services to taxonomists for standard genome sequencing and annotation.</title>
        <authorList>
            <consortium name="The Broad Institute Genomics Platform"/>
            <consortium name="The Broad Institute Genome Sequencing Center for Infectious Disease"/>
            <person name="Wu L."/>
            <person name="Ma J."/>
        </authorList>
    </citation>
    <scope>NUCLEOTIDE SEQUENCE [LARGE SCALE GENOMIC DNA]</scope>
    <source>
        <strain evidence="9">2902at01</strain>
    </source>
</reference>
<feature type="domain" description="Response regulatory" evidence="7">
    <location>
        <begin position="9"/>
        <end position="125"/>
    </location>
</feature>
<evidence type="ECO:0000256" key="1">
    <source>
        <dbReference type="ARBA" id="ARBA00022553"/>
    </source>
</evidence>
<evidence type="ECO:0000259" key="7">
    <source>
        <dbReference type="PROSITE" id="PS50110"/>
    </source>
</evidence>
<keyword evidence="5" id="KW-0804">Transcription</keyword>
<dbReference type="InterPro" id="IPR011006">
    <property type="entry name" value="CheY-like_superfamily"/>
</dbReference>
<dbReference type="InterPro" id="IPR039420">
    <property type="entry name" value="WalR-like"/>
</dbReference>
<dbReference type="CDD" id="cd00156">
    <property type="entry name" value="REC"/>
    <property type="match status" value="1"/>
</dbReference>
<accession>A0ABV8KMJ9</accession>
<proteinExistence type="predicted"/>
<dbReference type="Pfam" id="PF00072">
    <property type="entry name" value="Response_reg"/>
    <property type="match status" value="1"/>
</dbReference>
<dbReference type="PANTHER" id="PTHR48111">
    <property type="entry name" value="REGULATOR OF RPOS"/>
    <property type="match status" value="1"/>
</dbReference>
<keyword evidence="2" id="KW-0902">Two-component regulatory system</keyword>
<dbReference type="RefSeq" id="WP_377546042.1">
    <property type="nucleotide sequence ID" value="NZ_JBHSBN010000009.1"/>
</dbReference>
<dbReference type="InterPro" id="IPR001789">
    <property type="entry name" value="Sig_transdc_resp-reg_receiver"/>
</dbReference>
<dbReference type="PROSITE" id="PS50110">
    <property type="entry name" value="RESPONSE_REGULATORY"/>
    <property type="match status" value="1"/>
</dbReference>
<sequence length="403" mass="44108">MNSILHEARILVADDQNDVARTLSEPLRLRGASVVHVTDGAQALKEVRRGGYDLALLDMKMPPGDWGGLWLMQELNDAGWRLPVVVLSGEGGKRQTVQAMRLGAVDWVDKGDAFSELEERCSLVLKQSQEGALAALAATGPSLLAHAFGRYQVTGDPYQQASEGMRAVEETLRFAALVGLASQSPEQAGPLRGVTREQLARPSFGTWNAVLSSLSQAADPGSAFATLSNAIAPDKSTKKFLHGVIKMRNDIAHGGRETTDKERSELDRFLRACAHRIYAGWPWRVEVTRSMSFDGDSFTVETLRFSGLGRPQRSAFMARMPPKTGSVVLVGSNGFATTLNPWFENDGEVILCFDVVEQVRRDSTDSKVRVLFSDPMNRRRGIDVGRDGSTWEKMATWVRSSGG</sequence>